<evidence type="ECO:0000313" key="1">
    <source>
        <dbReference type="EMBL" id="KKM08040.1"/>
    </source>
</evidence>
<organism evidence="1">
    <name type="scientific">marine sediment metagenome</name>
    <dbReference type="NCBI Taxonomy" id="412755"/>
    <lineage>
        <taxon>unclassified sequences</taxon>
        <taxon>metagenomes</taxon>
        <taxon>ecological metagenomes</taxon>
    </lineage>
</organism>
<gene>
    <name evidence="1" type="ORF">LCGC14_1727940</name>
</gene>
<name>A0A0F9HAG8_9ZZZZ</name>
<dbReference type="AlphaFoldDB" id="A0A0F9HAG8"/>
<sequence>SYAITSLIGHHIFGLATTATAANVIWACPAGQTIVVKIPIGYTALHYQTPSDSRKFVLRKLA</sequence>
<feature type="non-terminal residue" evidence="1">
    <location>
        <position position="1"/>
    </location>
</feature>
<protein>
    <submittedName>
        <fullName evidence="1">Uncharacterized protein</fullName>
    </submittedName>
</protein>
<dbReference type="EMBL" id="LAZR01015640">
    <property type="protein sequence ID" value="KKM08040.1"/>
    <property type="molecule type" value="Genomic_DNA"/>
</dbReference>
<proteinExistence type="predicted"/>
<reference evidence="1" key="1">
    <citation type="journal article" date="2015" name="Nature">
        <title>Complex archaea that bridge the gap between prokaryotes and eukaryotes.</title>
        <authorList>
            <person name="Spang A."/>
            <person name="Saw J.H."/>
            <person name="Jorgensen S.L."/>
            <person name="Zaremba-Niedzwiedzka K."/>
            <person name="Martijn J."/>
            <person name="Lind A.E."/>
            <person name="van Eijk R."/>
            <person name="Schleper C."/>
            <person name="Guy L."/>
            <person name="Ettema T.J."/>
        </authorList>
    </citation>
    <scope>NUCLEOTIDE SEQUENCE</scope>
</reference>
<comment type="caution">
    <text evidence="1">The sequence shown here is derived from an EMBL/GenBank/DDBJ whole genome shotgun (WGS) entry which is preliminary data.</text>
</comment>
<accession>A0A0F9HAG8</accession>